<dbReference type="Proteomes" id="UP001464923">
    <property type="component" value="Unassembled WGS sequence"/>
</dbReference>
<dbReference type="InterPro" id="IPR029903">
    <property type="entry name" value="RmlD-like-bd"/>
</dbReference>
<comment type="caution">
    <text evidence="4">The sequence shown here is derived from an EMBL/GenBank/DDBJ whole genome shotgun (WGS) entry which is preliminary data.</text>
</comment>
<reference evidence="4 5" key="1">
    <citation type="submission" date="2024-03" db="EMBL/GenBank/DDBJ databases">
        <title>Draft genome sequence of Pseudonocardia tropica JCM 19149.</title>
        <authorList>
            <person name="Butdee W."/>
            <person name="Duangmal K."/>
        </authorList>
    </citation>
    <scope>NUCLEOTIDE SEQUENCE [LARGE SCALE GENOMIC DNA]</scope>
    <source>
        <strain evidence="4 5">JCM 19149</strain>
    </source>
</reference>
<dbReference type="EMBL" id="JBEDNP010000010">
    <property type="protein sequence ID" value="MEQ3540683.1"/>
    <property type="molecule type" value="Genomic_DNA"/>
</dbReference>
<dbReference type="InterPro" id="IPR005913">
    <property type="entry name" value="dTDP_dehydrorham_reduct"/>
</dbReference>
<comment type="similarity">
    <text evidence="1 2">Belongs to the dTDP-4-dehydrorhamnose reductase family.</text>
</comment>
<evidence type="ECO:0000313" key="5">
    <source>
        <dbReference type="Proteomes" id="UP001464923"/>
    </source>
</evidence>
<dbReference type="Gene3D" id="3.90.25.10">
    <property type="entry name" value="UDP-galactose 4-epimerase, domain 1"/>
    <property type="match status" value="1"/>
</dbReference>
<dbReference type="CDD" id="cd05254">
    <property type="entry name" value="dTDP_HR_like_SDR_e"/>
    <property type="match status" value="1"/>
</dbReference>
<dbReference type="InterPro" id="IPR036291">
    <property type="entry name" value="NAD(P)-bd_dom_sf"/>
</dbReference>
<accession>A0ABV1JZC1</accession>
<evidence type="ECO:0000256" key="2">
    <source>
        <dbReference type="RuleBase" id="RU364082"/>
    </source>
</evidence>
<keyword evidence="5" id="KW-1185">Reference proteome</keyword>
<dbReference type="SUPFAM" id="SSF51735">
    <property type="entry name" value="NAD(P)-binding Rossmann-fold domains"/>
    <property type="match status" value="1"/>
</dbReference>
<evidence type="ECO:0000259" key="3">
    <source>
        <dbReference type="Pfam" id="PF04321"/>
    </source>
</evidence>
<comment type="pathway">
    <text evidence="2">Carbohydrate biosynthesis; dTDP-L-rhamnose biosynthesis.</text>
</comment>
<name>A0ABV1JZC1_9PSEU</name>
<comment type="function">
    <text evidence="2">Catalyzes the reduction of dTDP-6-deoxy-L-lyxo-4-hexulose to yield dTDP-L-rhamnose.</text>
</comment>
<dbReference type="NCBIfam" id="TIGR01214">
    <property type="entry name" value="rmlD"/>
    <property type="match status" value="1"/>
</dbReference>
<dbReference type="GO" id="GO:0008831">
    <property type="term" value="F:dTDP-4-dehydrorhamnose reductase activity"/>
    <property type="evidence" value="ECO:0007669"/>
    <property type="project" value="UniProtKB-EC"/>
</dbReference>
<organism evidence="4 5">
    <name type="scientific">Pseudonocardia tropica</name>
    <dbReference type="NCBI Taxonomy" id="681289"/>
    <lineage>
        <taxon>Bacteria</taxon>
        <taxon>Bacillati</taxon>
        <taxon>Actinomycetota</taxon>
        <taxon>Actinomycetes</taxon>
        <taxon>Pseudonocardiales</taxon>
        <taxon>Pseudonocardiaceae</taxon>
        <taxon>Pseudonocardia</taxon>
    </lineage>
</organism>
<protein>
    <recommendedName>
        <fullName evidence="2">dTDP-4-dehydrorhamnose reductase</fullName>
        <ecNumber evidence="2">1.1.1.133</ecNumber>
    </recommendedName>
</protein>
<keyword evidence="2 4" id="KW-0560">Oxidoreductase</keyword>
<keyword evidence="2" id="KW-0521">NADP</keyword>
<evidence type="ECO:0000313" key="4">
    <source>
        <dbReference type="EMBL" id="MEQ3540683.1"/>
    </source>
</evidence>
<dbReference type="Pfam" id="PF04321">
    <property type="entry name" value="RmlD_sub_bind"/>
    <property type="match status" value="1"/>
</dbReference>
<dbReference type="InterPro" id="IPR002347">
    <property type="entry name" value="SDR_fam"/>
</dbReference>
<evidence type="ECO:0000256" key="1">
    <source>
        <dbReference type="ARBA" id="ARBA00010944"/>
    </source>
</evidence>
<dbReference type="Gene3D" id="3.40.50.720">
    <property type="entry name" value="NAD(P)-binding Rossmann-like Domain"/>
    <property type="match status" value="1"/>
</dbReference>
<gene>
    <name evidence="4" type="primary">rfbD</name>
    <name evidence="4" type="ORF">WHI96_17870</name>
</gene>
<sequence>MRACVLGANGQLGRALVAALPGAVALDRAALDVGDAGAVAAHDFSGVDVLVNAAAYTAVDRAETEPAAAWRANAAGPAHLATAAREHGCLLVHVSTEYVFDGTAPGPVPEDAPPSPLGVYGASKAAGELAVRAALPERHVIVRTSWVVGDGGNFVATMARLARDGVCPAVVDDQVGRPTFAPDLAAALLVLAGSGRHGTFHVTGDGEPVSWHGLARAVFARCGRDPGDVRPVSTAEYAADRPHLARRPANSVLDLSRATRAGVAMPAWRDGLDAHLGTAGVPR</sequence>
<feature type="domain" description="RmlD-like substrate binding" evidence="3">
    <location>
        <begin position="1"/>
        <end position="276"/>
    </location>
</feature>
<dbReference type="PANTHER" id="PTHR10491:SF4">
    <property type="entry name" value="METHIONINE ADENOSYLTRANSFERASE 2 SUBUNIT BETA"/>
    <property type="match status" value="1"/>
</dbReference>
<dbReference type="PANTHER" id="PTHR10491">
    <property type="entry name" value="DTDP-4-DEHYDRORHAMNOSE REDUCTASE"/>
    <property type="match status" value="1"/>
</dbReference>
<proteinExistence type="inferred from homology"/>
<dbReference type="PRINTS" id="PR00081">
    <property type="entry name" value="GDHRDH"/>
</dbReference>
<dbReference type="RefSeq" id="WP_345644266.1">
    <property type="nucleotide sequence ID" value="NZ_BAABLY010000025.1"/>
</dbReference>
<dbReference type="EC" id="1.1.1.133" evidence="2"/>